<reference evidence="1 2" key="1">
    <citation type="submission" date="2024-06" db="EMBL/GenBank/DDBJ databases">
        <title>Genomic Encyclopedia of Type Strains, Phase IV (KMG-IV): sequencing the most valuable type-strain genomes for metagenomic binning, comparative biology and taxonomic classification.</title>
        <authorList>
            <person name="Goeker M."/>
        </authorList>
    </citation>
    <scope>NUCLEOTIDE SEQUENCE [LARGE SCALE GENOMIC DNA]</scope>
    <source>
        <strain evidence="1 2">DSM 105042</strain>
    </source>
</reference>
<accession>A0ABV2H3Y7</accession>
<dbReference type="RefSeq" id="WP_247243068.1">
    <property type="nucleotide sequence ID" value="NZ_JALJRA010000004.1"/>
</dbReference>
<evidence type="ECO:0000313" key="2">
    <source>
        <dbReference type="Proteomes" id="UP001549031"/>
    </source>
</evidence>
<protein>
    <submittedName>
        <fullName evidence="1">Uncharacterized protein</fullName>
    </submittedName>
</protein>
<organism evidence="1 2">
    <name type="scientific">Pseudorhizobium tarimense</name>
    <dbReference type="NCBI Taxonomy" id="1079109"/>
    <lineage>
        <taxon>Bacteria</taxon>
        <taxon>Pseudomonadati</taxon>
        <taxon>Pseudomonadota</taxon>
        <taxon>Alphaproteobacteria</taxon>
        <taxon>Hyphomicrobiales</taxon>
        <taxon>Rhizobiaceae</taxon>
        <taxon>Rhizobium/Agrobacterium group</taxon>
        <taxon>Pseudorhizobium</taxon>
    </lineage>
</organism>
<name>A0ABV2H3Y7_9HYPH</name>
<sequence length="82" mass="8701">MLVASTFAGASTSAELKQVLLRWAKRYTPDDTIAERIAQRAALVATADAEIPFDPDLERQLFTVLHAVALDELGLTGCGAAG</sequence>
<dbReference type="EMBL" id="JBEPLJ010000004">
    <property type="protein sequence ID" value="MET3585253.1"/>
    <property type="molecule type" value="Genomic_DNA"/>
</dbReference>
<dbReference type="Proteomes" id="UP001549031">
    <property type="component" value="Unassembled WGS sequence"/>
</dbReference>
<gene>
    <name evidence="1" type="ORF">ABID21_001355</name>
</gene>
<keyword evidence="2" id="KW-1185">Reference proteome</keyword>
<evidence type="ECO:0000313" key="1">
    <source>
        <dbReference type="EMBL" id="MET3585253.1"/>
    </source>
</evidence>
<comment type="caution">
    <text evidence="1">The sequence shown here is derived from an EMBL/GenBank/DDBJ whole genome shotgun (WGS) entry which is preliminary data.</text>
</comment>
<proteinExistence type="predicted"/>